<sequence>MPKSWILALAAVSILLAAACTPDVPLPPPPAEARLLTESGAHEQRLDDVTRELRDALEARFDRIEVKAYRLPPGTAWPDVTAHYRDALAGWDAEPALPERIRAGHARAWKRYGALVAIALIDTPVAGQRRDYTMLVVATKSQGA</sequence>
<organism evidence="2 3">
    <name type="scientific">Azospirillum lipoferum</name>
    <dbReference type="NCBI Taxonomy" id="193"/>
    <lineage>
        <taxon>Bacteria</taxon>
        <taxon>Pseudomonadati</taxon>
        <taxon>Pseudomonadota</taxon>
        <taxon>Alphaproteobacteria</taxon>
        <taxon>Rhodospirillales</taxon>
        <taxon>Azospirillaceae</taxon>
        <taxon>Azospirillum</taxon>
    </lineage>
</organism>
<keyword evidence="3" id="KW-1185">Reference proteome</keyword>
<evidence type="ECO:0000313" key="3">
    <source>
        <dbReference type="Proteomes" id="UP000324927"/>
    </source>
</evidence>
<dbReference type="PROSITE" id="PS51257">
    <property type="entry name" value="PROKAR_LIPOPROTEIN"/>
    <property type="match status" value="1"/>
</dbReference>
<dbReference type="Proteomes" id="UP000324927">
    <property type="component" value="Unassembled WGS sequence"/>
</dbReference>
<name>A0A5A9GKB9_AZOLI</name>
<evidence type="ECO:0000313" key="2">
    <source>
        <dbReference type="EMBL" id="KAA0594836.1"/>
    </source>
</evidence>
<accession>A0A5A9GKB9</accession>
<protein>
    <recommendedName>
        <fullName evidence="4">Lipoprotein</fullName>
    </recommendedName>
</protein>
<proteinExistence type="predicted"/>
<dbReference type="EMBL" id="VTTN01000007">
    <property type="protein sequence ID" value="KAA0594836.1"/>
    <property type="molecule type" value="Genomic_DNA"/>
</dbReference>
<reference evidence="2 3" key="1">
    <citation type="submission" date="2019-08" db="EMBL/GenBank/DDBJ databases">
        <authorList>
            <person name="Grouzdev D."/>
            <person name="Tikhonova E."/>
            <person name="Kravchenko I."/>
        </authorList>
    </citation>
    <scope>NUCLEOTIDE SEQUENCE [LARGE SCALE GENOMIC DNA]</scope>
    <source>
        <strain evidence="2 3">59b</strain>
    </source>
</reference>
<evidence type="ECO:0000256" key="1">
    <source>
        <dbReference type="SAM" id="SignalP"/>
    </source>
</evidence>
<keyword evidence="1" id="KW-0732">Signal</keyword>
<comment type="caution">
    <text evidence="2">The sequence shown here is derived from an EMBL/GenBank/DDBJ whole genome shotgun (WGS) entry which is preliminary data.</text>
</comment>
<dbReference type="AlphaFoldDB" id="A0A5A9GKB9"/>
<feature type="signal peptide" evidence="1">
    <location>
        <begin position="1"/>
        <end position="19"/>
    </location>
</feature>
<feature type="chain" id="PRO_5023024163" description="Lipoprotein" evidence="1">
    <location>
        <begin position="20"/>
        <end position="144"/>
    </location>
</feature>
<gene>
    <name evidence="2" type="ORF">FZ942_18695</name>
</gene>
<dbReference type="OrthoDB" id="8451672at2"/>
<evidence type="ECO:0008006" key="4">
    <source>
        <dbReference type="Google" id="ProtNLM"/>
    </source>
</evidence>
<dbReference type="RefSeq" id="WP_149232593.1">
    <property type="nucleotide sequence ID" value="NZ_JALJXJ010000010.1"/>
</dbReference>